<sequence>MLRFVPENIGFAAITREQYIKEHVTEFANELYNPEPDIREAILLIDASYSYCHKSMNFRALRQTYSLHKKRHLVKPTLLVAPDGYILAILRPHFQILVTTMPIFCRMSLRMMMN</sequence>
<comment type="caution">
    <text evidence="1">The sequence shown here is derived from an EMBL/GenBank/DDBJ whole genome shotgun (WGS) entry which is preliminary data.</text>
</comment>
<reference evidence="1" key="1">
    <citation type="submission" date="2023-04" db="EMBL/GenBank/DDBJ databases">
        <title>A chromosome-level genome assembly of the parasitoid wasp Eretmocerus hayati.</title>
        <authorList>
            <person name="Zhong Y."/>
            <person name="Liu S."/>
            <person name="Liu Y."/>
        </authorList>
    </citation>
    <scope>NUCLEOTIDE SEQUENCE</scope>
    <source>
        <strain evidence="1">ZJU_SS_LIU_2023</strain>
    </source>
</reference>
<protein>
    <submittedName>
        <fullName evidence="1">Uncharacterized protein</fullName>
    </submittedName>
</protein>
<organism evidence="1 2">
    <name type="scientific">Eretmocerus hayati</name>
    <dbReference type="NCBI Taxonomy" id="131215"/>
    <lineage>
        <taxon>Eukaryota</taxon>
        <taxon>Metazoa</taxon>
        <taxon>Ecdysozoa</taxon>
        <taxon>Arthropoda</taxon>
        <taxon>Hexapoda</taxon>
        <taxon>Insecta</taxon>
        <taxon>Pterygota</taxon>
        <taxon>Neoptera</taxon>
        <taxon>Endopterygota</taxon>
        <taxon>Hymenoptera</taxon>
        <taxon>Apocrita</taxon>
        <taxon>Proctotrupomorpha</taxon>
        <taxon>Chalcidoidea</taxon>
        <taxon>Aphelinidae</taxon>
        <taxon>Aphelininae</taxon>
        <taxon>Eretmocerus</taxon>
    </lineage>
</organism>
<dbReference type="Proteomes" id="UP001239111">
    <property type="component" value="Chromosome 2"/>
</dbReference>
<name>A0ACC2P0D7_9HYME</name>
<proteinExistence type="predicted"/>
<accession>A0ACC2P0D7</accession>
<dbReference type="EMBL" id="CM056742">
    <property type="protein sequence ID" value="KAJ8676895.1"/>
    <property type="molecule type" value="Genomic_DNA"/>
</dbReference>
<gene>
    <name evidence="1" type="ORF">QAD02_012682</name>
</gene>
<evidence type="ECO:0000313" key="1">
    <source>
        <dbReference type="EMBL" id="KAJ8676895.1"/>
    </source>
</evidence>
<evidence type="ECO:0000313" key="2">
    <source>
        <dbReference type="Proteomes" id="UP001239111"/>
    </source>
</evidence>
<keyword evidence="2" id="KW-1185">Reference proteome</keyword>